<organism evidence="2 3">
    <name type="scientific">Lactuca saligna</name>
    <name type="common">Willowleaf lettuce</name>
    <dbReference type="NCBI Taxonomy" id="75948"/>
    <lineage>
        <taxon>Eukaryota</taxon>
        <taxon>Viridiplantae</taxon>
        <taxon>Streptophyta</taxon>
        <taxon>Embryophyta</taxon>
        <taxon>Tracheophyta</taxon>
        <taxon>Spermatophyta</taxon>
        <taxon>Magnoliopsida</taxon>
        <taxon>eudicotyledons</taxon>
        <taxon>Gunneridae</taxon>
        <taxon>Pentapetalae</taxon>
        <taxon>asterids</taxon>
        <taxon>campanulids</taxon>
        <taxon>Asterales</taxon>
        <taxon>Asteraceae</taxon>
        <taxon>Cichorioideae</taxon>
        <taxon>Cichorieae</taxon>
        <taxon>Lactucinae</taxon>
        <taxon>Lactuca</taxon>
    </lineage>
</organism>
<evidence type="ECO:0000313" key="2">
    <source>
        <dbReference type="EMBL" id="CAI9288920.1"/>
    </source>
</evidence>
<evidence type="ECO:0000256" key="1">
    <source>
        <dbReference type="SAM" id="Phobius"/>
    </source>
</evidence>
<keyword evidence="3" id="KW-1185">Reference proteome</keyword>
<feature type="transmembrane region" description="Helical" evidence="1">
    <location>
        <begin position="70"/>
        <end position="90"/>
    </location>
</feature>
<reference evidence="2" key="1">
    <citation type="submission" date="2023-04" db="EMBL/GenBank/DDBJ databases">
        <authorList>
            <person name="Vijverberg K."/>
            <person name="Xiong W."/>
            <person name="Schranz E."/>
        </authorList>
    </citation>
    <scope>NUCLEOTIDE SEQUENCE</scope>
</reference>
<keyword evidence="1" id="KW-1133">Transmembrane helix</keyword>
<accession>A0AA35ZAE5</accession>
<feature type="transmembrane region" description="Helical" evidence="1">
    <location>
        <begin position="43"/>
        <end position="64"/>
    </location>
</feature>
<dbReference type="EMBL" id="OX465082">
    <property type="protein sequence ID" value="CAI9288920.1"/>
    <property type="molecule type" value="Genomic_DNA"/>
</dbReference>
<keyword evidence="1" id="KW-0812">Transmembrane</keyword>
<gene>
    <name evidence="2" type="ORF">LSALG_LOCUS28187</name>
</gene>
<sequence>MKTLIYFRILAMGFLLLVSLGLLSLASIGYLALVAIGTWCNPAIGFMALPAVGIRSFASIGYVALDVIDVQYVVSIGCPAAAAIVVRYVASIGSPAHVAIGFRSLALVPLLSLLAHFLTPHNCRCPICDHYQTFHITNAFMQFFKKSCPRIYEEGVFRFKVAKKISTKDRYTKADDRSRIRCHISNAGEEGSSKTVLQTLATSDEERETTENRAIEMVVAATGHH</sequence>
<feature type="transmembrane region" description="Helical" evidence="1">
    <location>
        <begin position="6"/>
        <end position="36"/>
    </location>
</feature>
<protein>
    <submittedName>
        <fullName evidence="2">Uncharacterized protein</fullName>
    </submittedName>
</protein>
<evidence type="ECO:0000313" key="3">
    <source>
        <dbReference type="Proteomes" id="UP001177003"/>
    </source>
</evidence>
<keyword evidence="1" id="KW-0472">Membrane</keyword>
<dbReference type="AlphaFoldDB" id="A0AA35ZAE5"/>
<name>A0AA35ZAE5_LACSI</name>
<feature type="transmembrane region" description="Helical" evidence="1">
    <location>
        <begin position="97"/>
        <end position="118"/>
    </location>
</feature>
<dbReference type="Proteomes" id="UP001177003">
    <property type="component" value="Chromosome 6"/>
</dbReference>
<proteinExistence type="predicted"/>